<dbReference type="InterPro" id="IPR012132">
    <property type="entry name" value="GMC_OxRdtase"/>
</dbReference>
<gene>
    <name evidence="6" type="ORF">EJ04DRAFT_413805</name>
</gene>
<feature type="non-terminal residue" evidence="6">
    <location>
        <position position="530"/>
    </location>
</feature>
<evidence type="ECO:0000256" key="1">
    <source>
        <dbReference type="ARBA" id="ARBA00010790"/>
    </source>
</evidence>
<dbReference type="InterPro" id="IPR000172">
    <property type="entry name" value="GMC_OxRdtase_N"/>
</dbReference>
<dbReference type="EMBL" id="ML996346">
    <property type="protein sequence ID" value="KAF2727224.1"/>
    <property type="molecule type" value="Genomic_DNA"/>
</dbReference>
<evidence type="ECO:0000256" key="2">
    <source>
        <dbReference type="PIRSR" id="PIRSR000137-2"/>
    </source>
</evidence>
<evidence type="ECO:0000313" key="6">
    <source>
        <dbReference type="EMBL" id="KAF2727224.1"/>
    </source>
</evidence>
<sequence length="530" mass="56805">NTTVLNATTYDYIVAGAGAAGIVAAQRLAESGASVLLLERGGSSFASTGNTDTLKWNSSVTMYDVPGLSYYQSEVGTPAMCPDTADRAGCLLGGGSVVNAMKFVPPRERDFDDKWPAGWKWNDVADAAARLHERNPGQTYGSEDGVRYNDEAFDVLSKFLSGEGWTETDVIEKPNEKVDVFSHPPWCLANGLRSGPVRTYLPLAEALPNFTLELNKMVIRAVRNGSHISGVETICATTGKRVIYNVKRGGKVILASGTMSTPRILFNSGIGPREQLDTVASGNTSVILPPQSDWINLPVGVQIKDHTILTVKFKTKESMPALATTQFTSPNQTSVDLFAKESGILAQSLQRLSFWTAVNTTDGHQVFVQGTCNGPANNTIQMKIYLTHGLTSMGSLGITADGKTELTSKPWLRTATDIEAATKFMDRLLKMTRRPNSTLSFLSAGVNNITTGANVTGADLIKEPATALHYIGTAKMGLKGEEGVVVDTDTKVYGTDNLFVVDASMHPDLPTGNTQAMVMLVAEQAAAKIL</sequence>
<reference evidence="6" key="1">
    <citation type="journal article" date="2020" name="Stud. Mycol.">
        <title>101 Dothideomycetes genomes: a test case for predicting lifestyles and emergence of pathogens.</title>
        <authorList>
            <person name="Haridas S."/>
            <person name="Albert R."/>
            <person name="Binder M."/>
            <person name="Bloem J."/>
            <person name="Labutti K."/>
            <person name="Salamov A."/>
            <person name="Andreopoulos B."/>
            <person name="Baker S."/>
            <person name="Barry K."/>
            <person name="Bills G."/>
            <person name="Bluhm B."/>
            <person name="Cannon C."/>
            <person name="Castanera R."/>
            <person name="Culley D."/>
            <person name="Daum C."/>
            <person name="Ezra D."/>
            <person name="Gonzalez J."/>
            <person name="Henrissat B."/>
            <person name="Kuo A."/>
            <person name="Liang C."/>
            <person name="Lipzen A."/>
            <person name="Lutzoni F."/>
            <person name="Magnuson J."/>
            <person name="Mondo S."/>
            <person name="Nolan M."/>
            <person name="Ohm R."/>
            <person name="Pangilinan J."/>
            <person name="Park H.-J."/>
            <person name="Ramirez L."/>
            <person name="Alfaro M."/>
            <person name="Sun H."/>
            <person name="Tritt A."/>
            <person name="Yoshinaga Y."/>
            <person name="Zwiers L.-H."/>
            <person name="Turgeon B."/>
            <person name="Goodwin S."/>
            <person name="Spatafora J."/>
            <person name="Crous P."/>
            <person name="Grigoriev I."/>
        </authorList>
    </citation>
    <scope>NUCLEOTIDE SEQUENCE</scope>
    <source>
        <strain evidence="6">CBS 125425</strain>
    </source>
</reference>
<protein>
    <submittedName>
        <fullName evidence="6">FAD/NAD(P)-binding domain-containing protein</fullName>
    </submittedName>
</protein>
<dbReference type="Gene3D" id="3.50.50.60">
    <property type="entry name" value="FAD/NAD(P)-binding domain"/>
    <property type="match status" value="1"/>
</dbReference>
<dbReference type="Proteomes" id="UP000799444">
    <property type="component" value="Unassembled WGS sequence"/>
</dbReference>
<evidence type="ECO:0000256" key="3">
    <source>
        <dbReference type="RuleBase" id="RU003968"/>
    </source>
</evidence>
<organism evidence="6 7">
    <name type="scientific">Polyplosphaeria fusca</name>
    <dbReference type="NCBI Taxonomy" id="682080"/>
    <lineage>
        <taxon>Eukaryota</taxon>
        <taxon>Fungi</taxon>
        <taxon>Dikarya</taxon>
        <taxon>Ascomycota</taxon>
        <taxon>Pezizomycotina</taxon>
        <taxon>Dothideomycetes</taxon>
        <taxon>Pleosporomycetidae</taxon>
        <taxon>Pleosporales</taxon>
        <taxon>Tetraplosphaeriaceae</taxon>
        <taxon>Polyplosphaeria</taxon>
    </lineage>
</organism>
<feature type="binding site" evidence="2">
    <location>
        <position position="218"/>
    </location>
    <ligand>
        <name>FAD</name>
        <dbReference type="ChEBI" id="CHEBI:57692"/>
    </ligand>
</feature>
<accession>A0A9P4QIS7</accession>
<comment type="cofactor">
    <cofactor evidence="2">
        <name>FAD</name>
        <dbReference type="ChEBI" id="CHEBI:57692"/>
    </cofactor>
</comment>
<dbReference type="PANTHER" id="PTHR47190">
    <property type="entry name" value="DEHYDROGENASE, PUTATIVE-RELATED"/>
    <property type="match status" value="1"/>
</dbReference>
<dbReference type="GO" id="GO:0050660">
    <property type="term" value="F:flavin adenine dinucleotide binding"/>
    <property type="evidence" value="ECO:0007669"/>
    <property type="project" value="InterPro"/>
</dbReference>
<dbReference type="OrthoDB" id="413885at2759"/>
<keyword evidence="3" id="KW-0285">Flavoprotein</keyword>
<comment type="similarity">
    <text evidence="1 3">Belongs to the GMC oxidoreductase family.</text>
</comment>
<dbReference type="InterPro" id="IPR007867">
    <property type="entry name" value="GMC_OxRtase_C"/>
</dbReference>
<name>A0A9P4QIS7_9PLEO</name>
<dbReference type="GO" id="GO:0016614">
    <property type="term" value="F:oxidoreductase activity, acting on CH-OH group of donors"/>
    <property type="evidence" value="ECO:0007669"/>
    <property type="project" value="InterPro"/>
</dbReference>
<keyword evidence="2 3" id="KW-0274">FAD</keyword>
<comment type="caution">
    <text evidence="6">The sequence shown here is derived from an EMBL/GenBank/DDBJ whole genome shotgun (WGS) entry which is preliminary data.</text>
</comment>
<feature type="domain" description="Glucose-methanol-choline oxidoreductase N-terminal" evidence="5">
    <location>
        <begin position="257"/>
        <end position="271"/>
    </location>
</feature>
<dbReference type="PROSITE" id="PS00623">
    <property type="entry name" value="GMC_OXRED_1"/>
    <property type="match status" value="1"/>
</dbReference>
<dbReference type="InterPro" id="IPR053208">
    <property type="entry name" value="GMC_Oxidoreductase_CD"/>
</dbReference>
<dbReference type="PIRSF" id="PIRSF000137">
    <property type="entry name" value="Alcohol_oxidase"/>
    <property type="match status" value="1"/>
</dbReference>
<dbReference type="SUPFAM" id="SSF51905">
    <property type="entry name" value="FAD/NAD(P)-binding domain"/>
    <property type="match status" value="1"/>
</dbReference>
<dbReference type="AlphaFoldDB" id="A0A9P4QIS7"/>
<feature type="domain" description="Glucose-methanol-choline oxidoreductase N-terminal" evidence="4">
    <location>
        <begin position="89"/>
        <end position="112"/>
    </location>
</feature>
<dbReference type="SUPFAM" id="SSF54373">
    <property type="entry name" value="FAD-linked reductases, C-terminal domain"/>
    <property type="match status" value="1"/>
</dbReference>
<evidence type="ECO:0000259" key="4">
    <source>
        <dbReference type="PROSITE" id="PS00623"/>
    </source>
</evidence>
<dbReference type="PANTHER" id="PTHR47190:SF4">
    <property type="entry name" value="DEHYDROGENASE, PUTATIVE-RELATED"/>
    <property type="match status" value="1"/>
</dbReference>
<dbReference type="PROSITE" id="PS00624">
    <property type="entry name" value="GMC_OXRED_2"/>
    <property type="match status" value="1"/>
</dbReference>
<evidence type="ECO:0000313" key="7">
    <source>
        <dbReference type="Proteomes" id="UP000799444"/>
    </source>
</evidence>
<keyword evidence="7" id="KW-1185">Reference proteome</keyword>
<dbReference type="InterPro" id="IPR036188">
    <property type="entry name" value="FAD/NAD-bd_sf"/>
</dbReference>
<dbReference type="Gene3D" id="3.30.410.10">
    <property type="entry name" value="Cholesterol Oxidase, domain 2"/>
    <property type="match status" value="1"/>
</dbReference>
<evidence type="ECO:0000259" key="5">
    <source>
        <dbReference type="PROSITE" id="PS00624"/>
    </source>
</evidence>
<proteinExistence type="inferred from homology"/>
<feature type="non-terminal residue" evidence="6">
    <location>
        <position position="1"/>
    </location>
</feature>
<dbReference type="Pfam" id="PF05199">
    <property type="entry name" value="GMC_oxred_C"/>
    <property type="match status" value="1"/>
</dbReference>
<dbReference type="Pfam" id="PF00732">
    <property type="entry name" value="GMC_oxred_N"/>
    <property type="match status" value="1"/>
</dbReference>